<dbReference type="GO" id="GO:0005634">
    <property type="term" value="C:nucleus"/>
    <property type="evidence" value="ECO:0007669"/>
    <property type="project" value="UniProtKB-SubCell"/>
</dbReference>
<dbReference type="InterPro" id="IPR050331">
    <property type="entry name" value="Zinc_finger"/>
</dbReference>
<dbReference type="PROSITE" id="PS50157">
    <property type="entry name" value="ZINC_FINGER_C2H2_2"/>
    <property type="match status" value="6"/>
</dbReference>
<reference evidence="16 17" key="1">
    <citation type="submission" date="2018-10" db="EMBL/GenBank/DDBJ databases">
        <authorList>
            <person name="Ekblom R."/>
            <person name="Jareborg N."/>
        </authorList>
    </citation>
    <scope>NUCLEOTIDE SEQUENCE [LARGE SCALE GENOMIC DNA]</scope>
    <source>
        <tissue evidence="16">Muscle</tissue>
    </source>
</reference>
<dbReference type="FunFam" id="3.30.160.60:FF:002343">
    <property type="entry name" value="Zinc finger protein 33A"/>
    <property type="match status" value="1"/>
</dbReference>
<feature type="domain" description="C2H2-type" evidence="14">
    <location>
        <begin position="241"/>
        <end position="268"/>
    </location>
</feature>
<dbReference type="FunFam" id="3.30.160.60:FF:001270">
    <property type="entry name" value="zinc finger protein 583 isoform X1"/>
    <property type="match status" value="1"/>
</dbReference>
<evidence type="ECO:0000259" key="14">
    <source>
        <dbReference type="PROSITE" id="PS50157"/>
    </source>
</evidence>
<dbReference type="InterPro" id="IPR036236">
    <property type="entry name" value="Znf_C2H2_sf"/>
</dbReference>
<dbReference type="Gene3D" id="3.30.160.60">
    <property type="entry name" value="Classic Zinc Finger"/>
    <property type="match status" value="6"/>
</dbReference>
<dbReference type="AlphaFoldDB" id="A0A9X9Q209"/>
<feature type="domain" description="C2H2-type" evidence="14">
    <location>
        <begin position="297"/>
        <end position="324"/>
    </location>
</feature>
<comment type="similarity">
    <text evidence="3">Belongs to the krueppel C2H2-type zinc-finger protein family.</text>
</comment>
<dbReference type="FunFam" id="3.30.160.60:FF:002308">
    <property type="match status" value="1"/>
</dbReference>
<accession>A0A9X9Q209</accession>
<dbReference type="InterPro" id="IPR036051">
    <property type="entry name" value="KRAB_dom_sf"/>
</dbReference>
<organism evidence="16 17">
    <name type="scientific">Gulo gulo</name>
    <name type="common">Wolverine</name>
    <name type="synonym">Gluton</name>
    <dbReference type="NCBI Taxonomy" id="48420"/>
    <lineage>
        <taxon>Eukaryota</taxon>
        <taxon>Metazoa</taxon>
        <taxon>Chordata</taxon>
        <taxon>Craniata</taxon>
        <taxon>Vertebrata</taxon>
        <taxon>Euteleostomi</taxon>
        <taxon>Mammalia</taxon>
        <taxon>Eutheria</taxon>
        <taxon>Laurasiatheria</taxon>
        <taxon>Carnivora</taxon>
        <taxon>Caniformia</taxon>
        <taxon>Musteloidea</taxon>
        <taxon>Mustelidae</taxon>
        <taxon>Guloninae</taxon>
        <taxon>Gulo</taxon>
    </lineage>
</organism>
<keyword evidence="13" id="KW-0472">Membrane</keyword>
<dbReference type="SUPFAM" id="SSF57667">
    <property type="entry name" value="beta-beta-alpha zinc fingers"/>
    <property type="match status" value="3"/>
</dbReference>
<evidence type="ECO:0000256" key="10">
    <source>
        <dbReference type="ARBA" id="ARBA00023163"/>
    </source>
</evidence>
<proteinExistence type="inferred from homology"/>
<dbReference type="Pfam" id="PF00096">
    <property type="entry name" value="zf-C2H2"/>
    <property type="match status" value="6"/>
</dbReference>
<keyword evidence="10" id="KW-0804">Transcription</keyword>
<feature type="domain" description="KRAB" evidence="15">
    <location>
        <begin position="53"/>
        <end position="124"/>
    </location>
</feature>
<dbReference type="EMBL" id="CYRY02021727">
    <property type="protein sequence ID" value="VCW97404.1"/>
    <property type="molecule type" value="Genomic_DNA"/>
</dbReference>
<feature type="domain" description="C2H2-type" evidence="14">
    <location>
        <begin position="269"/>
        <end position="296"/>
    </location>
</feature>
<evidence type="ECO:0000256" key="11">
    <source>
        <dbReference type="ARBA" id="ARBA00023242"/>
    </source>
</evidence>
<dbReference type="SUPFAM" id="SSF109640">
    <property type="entry name" value="KRAB domain (Kruppel-associated box)"/>
    <property type="match status" value="1"/>
</dbReference>
<evidence type="ECO:0000256" key="6">
    <source>
        <dbReference type="ARBA" id="ARBA00022771"/>
    </source>
</evidence>
<feature type="non-terminal residue" evidence="16">
    <location>
        <position position="1"/>
    </location>
</feature>
<name>A0A9X9Q209_GULGU</name>
<evidence type="ECO:0000256" key="13">
    <source>
        <dbReference type="SAM" id="Phobius"/>
    </source>
</evidence>
<keyword evidence="4" id="KW-0479">Metal-binding</keyword>
<comment type="subcellular location">
    <subcellularLocation>
        <location evidence="2">Nucleus</location>
    </subcellularLocation>
</comment>
<evidence type="ECO:0000256" key="3">
    <source>
        <dbReference type="ARBA" id="ARBA00006991"/>
    </source>
</evidence>
<keyword evidence="6 12" id="KW-0863">Zinc-finger</keyword>
<dbReference type="Gene3D" id="6.10.140.140">
    <property type="match status" value="1"/>
</dbReference>
<dbReference type="PROSITE" id="PS50805">
    <property type="entry name" value="KRAB"/>
    <property type="match status" value="1"/>
</dbReference>
<dbReference type="PANTHER" id="PTHR16515:SF51">
    <property type="entry name" value="ZINC FINGER PROTEIN 833-RELATED"/>
    <property type="match status" value="1"/>
</dbReference>
<evidence type="ECO:0000256" key="7">
    <source>
        <dbReference type="ARBA" id="ARBA00022833"/>
    </source>
</evidence>
<dbReference type="Pfam" id="PF01352">
    <property type="entry name" value="KRAB"/>
    <property type="match status" value="1"/>
</dbReference>
<dbReference type="FunFam" id="3.30.160.60:FF:000551">
    <property type="entry name" value="zinc finger protein 197 isoform X1"/>
    <property type="match status" value="1"/>
</dbReference>
<dbReference type="InterPro" id="IPR001909">
    <property type="entry name" value="KRAB"/>
</dbReference>
<dbReference type="FunFam" id="3.30.160.60:FF:000051">
    <property type="entry name" value="zinc finger protein 585A"/>
    <property type="match status" value="1"/>
</dbReference>
<evidence type="ECO:0000256" key="8">
    <source>
        <dbReference type="ARBA" id="ARBA00023015"/>
    </source>
</evidence>
<dbReference type="FunFam" id="3.30.160.60:FF:001498">
    <property type="entry name" value="Zinc finger protein 404"/>
    <property type="match status" value="1"/>
</dbReference>
<dbReference type="GO" id="GO:0006355">
    <property type="term" value="P:regulation of DNA-templated transcription"/>
    <property type="evidence" value="ECO:0007669"/>
    <property type="project" value="InterPro"/>
</dbReference>
<evidence type="ECO:0000256" key="1">
    <source>
        <dbReference type="ARBA" id="ARBA00003767"/>
    </source>
</evidence>
<dbReference type="SMART" id="SM00349">
    <property type="entry name" value="KRAB"/>
    <property type="match status" value="1"/>
</dbReference>
<dbReference type="PROSITE" id="PS00028">
    <property type="entry name" value="ZINC_FINGER_C2H2_1"/>
    <property type="match status" value="6"/>
</dbReference>
<keyword evidence="5" id="KW-0677">Repeat</keyword>
<evidence type="ECO:0000256" key="2">
    <source>
        <dbReference type="ARBA" id="ARBA00004123"/>
    </source>
</evidence>
<sequence>MRVSVGHPTAPSKCAVQPQDASGTGILPLSCTAVLCLLCLPLAVISFSFTGSLSFGDVAISFSQEEWECLEPAQKALYRDVMLETYSNLVSLESSISKPDTITLLEQEKEPWVVLRREASGWHPDLESNYGTEKFSPENDIYEINLLKLGIKQISKTLGLKASNFRNDSDSKNRFREQQGHQEGCISQKIISYEKMRASTHRTSPIHTADKPYECKECGKYFSRGSNLIQHQSIHTGEKPYGCKECGKAFRLHLQLSRHQKTHTGEKPFDCKECGTAFQYQYQLSEHQRIHTGVKPYECKECGKLFRRGSNLIQHRSVHTGKKPFECKECRKAFRLHIQLIRHQKFHTGEKPFECKKCGKAFSLLTQLNRHENIHTGEKPFECKECG</sequence>
<dbReference type="SMART" id="SM00355">
    <property type="entry name" value="ZnF_C2H2"/>
    <property type="match status" value="6"/>
</dbReference>
<evidence type="ECO:0000256" key="4">
    <source>
        <dbReference type="ARBA" id="ARBA00022723"/>
    </source>
</evidence>
<dbReference type="Proteomes" id="UP000269945">
    <property type="component" value="Unassembled WGS sequence"/>
</dbReference>
<feature type="domain" description="C2H2-type" evidence="14">
    <location>
        <begin position="325"/>
        <end position="352"/>
    </location>
</feature>
<comment type="function">
    <text evidence="1">May be involved in transcriptional regulation.</text>
</comment>
<evidence type="ECO:0000256" key="9">
    <source>
        <dbReference type="ARBA" id="ARBA00023125"/>
    </source>
</evidence>
<dbReference type="CDD" id="cd07765">
    <property type="entry name" value="KRAB_A-box"/>
    <property type="match status" value="1"/>
</dbReference>
<keyword evidence="9" id="KW-0238">DNA-binding</keyword>
<dbReference type="GO" id="GO:0003677">
    <property type="term" value="F:DNA binding"/>
    <property type="evidence" value="ECO:0007669"/>
    <property type="project" value="UniProtKB-KW"/>
</dbReference>
<dbReference type="GO" id="GO:0008270">
    <property type="term" value="F:zinc ion binding"/>
    <property type="evidence" value="ECO:0007669"/>
    <property type="project" value="UniProtKB-KW"/>
</dbReference>
<feature type="domain" description="C2H2-type" evidence="14">
    <location>
        <begin position="353"/>
        <end position="380"/>
    </location>
</feature>
<keyword evidence="7" id="KW-0862">Zinc</keyword>
<keyword evidence="11" id="KW-0539">Nucleus</keyword>
<evidence type="ECO:0000256" key="12">
    <source>
        <dbReference type="PROSITE-ProRule" id="PRU00042"/>
    </source>
</evidence>
<evidence type="ECO:0000313" key="16">
    <source>
        <dbReference type="EMBL" id="VCW97404.1"/>
    </source>
</evidence>
<keyword evidence="13" id="KW-1133">Transmembrane helix</keyword>
<evidence type="ECO:0000256" key="5">
    <source>
        <dbReference type="ARBA" id="ARBA00022737"/>
    </source>
</evidence>
<feature type="domain" description="C2H2-type" evidence="14">
    <location>
        <begin position="213"/>
        <end position="240"/>
    </location>
</feature>
<gene>
    <name evidence="16" type="ORF">BN2614_LOCUS2</name>
</gene>
<evidence type="ECO:0000259" key="15">
    <source>
        <dbReference type="PROSITE" id="PS50805"/>
    </source>
</evidence>
<comment type="caution">
    <text evidence="16">The sequence shown here is derived from an EMBL/GenBank/DDBJ whole genome shotgun (WGS) entry which is preliminary data.</text>
</comment>
<keyword evidence="17" id="KW-1185">Reference proteome</keyword>
<protein>
    <submittedName>
        <fullName evidence="16">Uncharacterized protein</fullName>
    </submittedName>
</protein>
<keyword evidence="13" id="KW-0812">Transmembrane</keyword>
<dbReference type="PANTHER" id="PTHR16515">
    <property type="entry name" value="PR DOMAIN ZINC FINGER PROTEIN"/>
    <property type="match status" value="1"/>
</dbReference>
<keyword evidence="8" id="KW-0805">Transcription regulation</keyword>
<dbReference type="InterPro" id="IPR013087">
    <property type="entry name" value="Znf_C2H2_type"/>
</dbReference>
<feature type="transmembrane region" description="Helical" evidence="13">
    <location>
        <begin position="26"/>
        <end position="45"/>
    </location>
</feature>
<evidence type="ECO:0000313" key="17">
    <source>
        <dbReference type="Proteomes" id="UP000269945"/>
    </source>
</evidence>